<reference evidence="4" key="1">
    <citation type="journal article" date="2019" name="Int. J. Syst. Evol. Microbiol.">
        <title>The Global Catalogue of Microorganisms (GCM) 10K type strain sequencing project: providing services to taxonomists for standard genome sequencing and annotation.</title>
        <authorList>
            <consortium name="The Broad Institute Genomics Platform"/>
            <consortium name="The Broad Institute Genome Sequencing Center for Infectious Disease"/>
            <person name="Wu L."/>
            <person name="Ma J."/>
        </authorList>
    </citation>
    <scope>NUCLEOTIDE SEQUENCE [LARGE SCALE GENOMIC DNA]</scope>
    <source>
        <strain evidence="4">TBRC 4489</strain>
    </source>
</reference>
<organism evidence="3 4">
    <name type="scientific">Planomonospora corallina</name>
    <dbReference type="NCBI Taxonomy" id="1806052"/>
    <lineage>
        <taxon>Bacteria</taxon>
        <taxon>Bacillati</taxon>
        <taxon>Actinomycetota</taxon>
        <taxon>Actinomycetes</taxon>
        <taxon>Streptosporangiales</taxon>
        <taxon>Streptosporangiaceae</taxon>
        <taxon>Planomonospora</taxon>
    </lineage>
</organism>
<feature type="compositionally biased region" description="Basic and acidic residues" evidence="1">
    <location>
        <begin position="1"/>
        <end position="10"/>
    </location>
</feature>
<dbReference type="Pfam" id="PF01609">
    <property type="entry name" value="DDE_Tnp_1"/>
    <property type="match status" value="1"/>
</dbReference>
<gene>
    <name evidence="3" type="ORF">ACFOWE_18060</name>
</gene>
<feature type="domain" description="Transposase IS4-like" evidence="2">
    <location>
        <begin position="15"/>
        <end position="57"/>
    </location>
</feature>
<comment type="caution">
    <text evidence="3">The sequence shown here is derived from an EMBL/GenBank/DDBJ whole genome shotgun (WGS) entry which is preliminary data.</text>
</comment>
<accession>A0ABV8I7M6</accession>
<dbReference type="EMBL" id="JBHSBM010000018">
    <property type="protein sequence ID" value="MFC4060213.1"/>
    <property type="molecule type" value="Genomic_DNA"/>
</dbReference>
<dbReference type="InterPro" id="IPR002559">
    <property type="entry name" value="Transposase_11"/>
</dbReference>
<dbReference type="Proteomes" id="UP001595850">
    <property type="component" value="Unassembled WGS sequence"/>
</dbReference>
<dbReference type="PANTHER" id="PTHR30007:SF0">
    <property type="entry name" value="TRANSPOSASE"/>
    <property type="match status" value="1"/>
</dbReference>
<proteinExistence type="predicted"/>
<protein>
    <submittedName>
        <fullName evidence="3">Transposase</fullName>
    </submittedName>
</protein>
<sequence length="83" mass="8922">MLREQERAGQGRDPTPSAGVIDSQSVRGTERGGLHGYDGAKKVLGVKRHLLVDTLGIVSPFQPDGADQRGRKGNWVEVRGGSR</sequence>
<keyword evidence="4" id="KW-1185">Reference proteome</keyword>
<name>A0ABV8I7M6_9ACTN</name>
<evidence type="ECO:0000259" key="2">
    <source>
        <dbReference type="Pfam" id="PF01609"/>
    </source>
</evidence>
<feature type="compositionally biased region" description="Basic and acidic residues" evidence="1">
    <location>
        <begin position="28"/>
        <end position="38"/>
    </location>
</feature>
<evidence type="ECO:0000313" key="3">
    <source>
        <dbReference type="EMBL" id="MFC4060213.1"/>
    </source>
</evidence>
<dbReference type="PANTHER" id="PTHR30007">
    <property type="entry name" value="PHP DOMAIN PROTEIN"/>
    <property type="match status" value="1"/>
</dbReference>
<feature type="region of interest" description="Disordered" evidence="1">
    <location>
        <begin position="60"/>
        <end position="83"/>
    </location>
</feature>
<evidence type="ECO:0000313" key="4">
    <source>
        <dbReference type="Proteomes" id="UP001595850"/>
    </source>
</evidence>
<feature type="region of interest" description="Disordered" evidence="1">
    <location>
        <begin position="1"/>
        <end position="38"/>
    </location>
</feature>
<dbReference type="RefSeq" id="WP_377289251.1">
    <property type="nucleotide sequence ID" value="NZ_JBHSBM010000018.1"/>
</dbReference>
<evidence type="ECO:0000256" key="1">
    <source>
        <dbReference type="SAM" id="MobiDB-lite"/>
    </source>
</evidence>